<organism evidence="1 2">
    <name type="scientific">Cytobacillus spartinae</name>
    <dbReference type="NCBI Taxonomy" id="3299023"/>
    <lineage>
        <taxon>Bacteria</taxon>
        <taxon>Bacillati</taxon>
        <taxon>Bacillota</taxon>
        <taxon>Bacilli</taxon>
        <taxon>Bacillales</taxon>
        <taxon>Bacillaceae</taxon>
        <taxon>Cytobacillus</taxon>
    </lineage>
</organism>
<dbReference type="InterPro" id="IPR012347">
    <property type="entry name" value="Ferritin-like"/>
</dbReference>
<dbReference type="InterPro" id="IPR021617">
    <property type="entry name" value="DUF3231"/>
</dbReference>
<evidence type="ECO:0000313" key="2">
    <source>
        <dbReference type="Proteomes" id="UP001601059"/>
    </source>
</evidence>
<sequence>MSSPENVKLTSSEMGSLWDAYINHTHNICVLEFFKAKAEDDEVSKVLDHTYKIAIELKEKCKQKLQSENIPVPTGFSQQDVDVSAPRLFPDSFALMYIKNMSRVMVAACGLMYTMSTRKDIRELYHHCLLQATNVFDEVSDVLLEKGVYTRPPFIEPPKRADFIEDKDYLNGKNLFGDQRYLNSIEISHLFANIEANVIGNSISKAYGQTADMQEVREFMMNAGQLSEKIINKLTEYLTGSHLPAPMPSETQVYSSSHPPFSDRLMMYELSVLTAAGISDYASSLATSMRNDLKTLYMDLFTDTTKLGGKAEKLMIENHWLEQPPQQDKILY</sequence>
<accession>A0ABW6KF37</accession>
<name>A0ABW6KF37_9BACI</name>
<dbReference type="Pfam" id="PF11553">
    <property type="entry name" value="DUF3231"/>
    <property type="match status" value="2"/>
</dbReference>
<dbReference type="Proteomes" id="UP001601059">
    <property type="component" value="Unassembled WGS sequence"/>
</dbReference>
<protein>
    <submittedName>
        <fullName evidence="1">DUF3231 family protein</fullName>
    </submittedName>
</protein>
<comment type="caution">
    <text evidence="1">The sequence shown here is derived from an EMBL/GenBank/DDBJ whole genome shotgun (WGS) entry which is preliminary data.</text>
</comment>
<gene>
    <name evidence="1" type="ORF">ACFYKX_12950</name>
</gene>
<reference evidence="1 2" key="1">
    <citation type="submission" date="2024-08" db="EMBL/GenBank/DDBJ databases">
        <title>Two novel Cytobacillus novel species.</title>
        <authorList>
            <person name="Liu G."/>
        </authorList>
    </citation>
    <scope>NUCLEOTIDE SEQUENCE [LARGE SCALE GENOMIC DNA]</scope>
    <source>
        <strain evidence="1 2">FJAT-54145</strain>
    </source>
</reference>
<evidence type="ECO:0000313" key="1">
    <source>
        <dbReference type="EMBL" id="MFE8701505.1"/>
    </source>
</evidence>
<dbReference type="RefSeq" id="WP_389361464.1">
    <property type="nucleotide sequence ID" value="NZ_JBIACK010000005.1"/>
</dbReference>
<dbReference type="EMBL" id="JBIACK010000005">
    <property type="protein sequence ID" value="MFE8701505.1"/>
    <property type="molecule type" value="Genomic_DNA"/>
</dbReference>
<dbReference type="Gene3D" id="1.20.1260.10">
    <property type="match status" value="2"/>
</dbReference>
<proteinExistence type="predicted"/>
<keyword evidence="2" id="KW-1185">Reference proteome</keyword>